<feature type="region of interest" description="Disordered" evidence="1">
    <location>
        <begin position="186"/>
        <end position="227"/>
    </location>
</feature>
<feature type="region of interest" description="Disordered" evidence="1">
    <location>
        <begin position="429"/>
        <end position="492"/>
    </location>
</feature>
<dbReference type="Proteomes" id="UP000816034">
    <property type="component" value="Unassembled WGS sequence"/>
</dbReference>
<proteinExistence type="predicted"/>
<reference evidence="3 4" key="1">
    <citation type="journal article" date="2018" name="BMC Genomics">
        <title>The genome of Naegleria lovaniensis, the basis for a comparative approach to unravel pathogenicity factors of the human pathogenic amoeba N. fowleri.</title>
        <authorList>
            <person name="Liechti N."/>
            <person name="Schurch N."/>
            <person name="Bruggmann R."/>
            <person name="Wittwer M."/>
        </authorList>
    </citation>
    <scope>NUCLEOTIDE SEQUENCE [LARGE SCALE GENOMIC DNA]</scope>
    <source>
        <strain evidence="3 4">ATCC 30569</strain>
    </source>
</reference>
<evidence type="ECO:0000259" key="2">
    <source>
        <dbReference type="PROSITE" id="PS51489"/>
    </source>
</evidence>
<dbReference type="PANTHER" id="PTHR14030">
    <property type="entry name" value="MITOTIC CHECKPOINT SERINE/THREONINE-PROTEIN KINASE BUB1"/>
    <property type="match status" value="1"/>
</dbReference>
<evidence type="ECO:0000256" key="1">
    <source>
        <dbReference type="SAM" id="MobiDB-lite"/>
    </source>
</evidence>
<feature type="compositionally biased region" description="Low complexity" evidence="1">
    <location>
        <begin position="429"/>
        <end position="465"/>
    </location>
</feature>
<comment type="caution">
    <text evidence="3">The sequence shown here is derived from an EMBL/GenBank/DDBJ whole genome shotgun (WGS) entry which is preliminary data.</text>
</comment>
<name>A0AA88GHN3_NAELO</name>
<dbReference type="Pfam" id="PF08311">
    <property type="entry name" value="Mad3_BUB1_I"/>
    <property type="match status" value="1"/>
</dbReference>
<evidence type="ECO:0000313" key="3">
    <source>
        <dbReference type="EMBL" id="KAG2377552.1"/>
    </source>
</evidence>
<dbReference type="InterPro" id="IPR013212">
    <property type="entry name" value="Mad3/Bub1_I"/>
</dbReference>
<dbReference type="SMART" id="SM00777">
    <property type="entry name" value="Mad3_BUB1_I"/>
    <property type="match status" value="1"/>
</dbReference>
<protein>
    <recommendedName>
        <fullName evidence="2">BUB1 N-terminal domain-containing protein</fullName>
    </recommendedName>
</protein>
<dbReference type="Gene3D" id="1.25.40.430">
    <property type="match status" value="2"/>
</dbReference>
<accession>A0AA88GHN3</accession>
<gene>
    <name evidence="3" type="ORF">C9374_009068</name>
</gene>
<feature type="region of interest" description="Disordered" evidence="1">
    <location>
        <begin position="557"/>
        <end position="584"/>
    </location>
</feature>
<feature type="region of interest" description="Disordered" evidence="1">
    <location>
        <begin position="71"/>
        <end position="106"/>
    </location>
</feature>
<evidence type="ECO:0000313" key="4">
    <source>
        <dbReference type="Proteomes" id="UP000816034"/>
    </source>
</evidence>
<dbReference type="InterPro" id="IPR015661">
    <property type="entry name" value="Bub1/Mad3"/>
</dbReference>
<dbReference type="RefSeq" id="XP_044544814.1">
    <property type="nucleotide sequence ID" value="XM_044699214.1"/>
</dbReference>
<dbReference type="EMBL" id="PYSW02000037">
    <property type="protein sequence ID" value="KAG2377552.1"/>
    <property type="molecule type" value="Genomic_DNA"/>
</dbReference>
<feature type="compositionally biased region" description="Low complexity" evidence="1">
    <location>
        <begin position="93"/>
        <end position="106"/>
    </location>
</feature>
<organism evidence="3 4">
    <name type="scientific">Naegleria lovaniensis</name>
    <name type="common">Amoeba</name>
    <dbReference type="NCBI Taxonomy" id="51637"/>
    <lineage>
        <taxon>Eukaryota</taxon>
        <taxon>Discoba</taxon>
        <taxon>Heterolobosea</taxon>
        <taxon>Tetramitia</taxon>
        <taxon>Eutetramitia</taxon>
        <taxon>Vahlkampfiidae</taxon>
        <taxon>Naegleria</taxon>
    </lineage>
</organism>
<dbReference type="GO" id="GO:0007094">
    <property type="term" value="P:mitotic spindle assembly checkpoint signaling"/>
    <property type="evidence" value="ECO:0007669"/>
    <property type="project" value="InterPro"/>
</dbReference>
<keyword evidence="4" id="KW-1185">Reference proteome</keyword>
<dbReference type="PROSITE" id="PS51489">
    <property type="entry name" value="BUB1_N"/>
    <property type="match status" value="1"/>
</dbReference>
<feature type="compositionally biased region" description="Basic and acidic residues" evidence="1">
    <location>
        <begin position="566"/>
        <end position="577"/>
    </location>
</feature>
<dbReference type="GeneID" id="68101522"/>
<sequence length="625" mass="69954">MLSLGSSDSNEEQAHLTFPSHHHHEELTGPTEQQRVIVDFEEFESSKENILPLKSGRRAVDLRRVFGTLNRSSSSPSLRGVLKERKDFMTGTSSSSSSSSGSSSEMMMMMNSSNLSSRMNHSPIFMMNSLLNSFPTTCSITSSSSSNMMMMTDDSQILPNTCNPIDEEEGEDVQEDATAIPETFSSLTQNSSSSTSSSNNNNFTNSSPITTTNHTTNTTHSNNNNNPGNRPFFCFNHLIRKVCYENHNMKPKLNQERKHYEKRISSTALANHLDPLSVWLEYIEWIEKNYPTLNKSSQYVPTLQACTKYVLLSSQQQHQDPSSSSSSSLLERYREDERYLQVWLKYADQCLDPIDVFTFLETKKIGLSHSELYIRWATVLEDRKDLKAADAVLEKGKHRGAQPMKALETFHTGVKARFMKSILNRGGLSTTTATTTSTSTTTGQVTASTNQNAQGNAVNVNNNENGGIGQRAPFHPLSKKPSSIRPTTAKPPTMMKPMKMKMNNPSLAQKNSPLNNFVVYDESVNHAEKLAHAATTRTLPFQIQRDHCNSAVPSQVLPRTLPSEQEAEKENNERPDKWTNYSNPQFVTQDVDDLTTFMLTPPPQVSNAVSKPACHFSIFVDEEFK</sequence>
<feature type="domain" description="BUB1 N-terminal" evidence="2">
    <location>
        <begin position="260"/>
        <end position="437"/>
    </location>
</feature>
<dbReference type="AlphaFoldDB" id="A0AA88GHN3"/>